<dbReference type="AlphaFoldDB" id="A0A6G0XVX7"/>
<evidence type="ECO:0000313" key="2">
    <source>
        <dbReference type="EMBL" id="KAF0744647.1"/>
    </source>
</evidence>
<dbReference type="EMBL" id="VJMJ01000009">
    <property type="protein sequence ID" value="KAF0744647.1"/>
    <property type="molecule type" value="Genomic_DNA"/>
</dbReference>
<feature type="transmembrane region" description="Helical" evidence="1">
    <location>
        <begin position="77"/>
        <end position="98"/>
    </location>
</feature>
<name>A0A6G0XVX7_9STRA</name>
<gene>
    <name evidence="2" type="ORF">Ae201684_001109</name>
</gene>
<feature type="transmembrane region" description="Helical" evidence="1">
    <location>
        <begin position="35"/>
        <end position="56"/>
    </location>
</feature>
<dbReference type="VEuPathDB" id="FungiDB:AeMF1_015257"/>
<protein>
    <submittedName>
        <fullName evidence="2">Uncharacterized protein</fullName>
    </submittedName>
</protein>
<keyword evidence="3" id="KW-1185">Reference proteome</keyword>
<sequence>MPFLTRLHAHAGQPVFFDLVGRWSFALSLDMRSTLVLFTFLAAGGVLMVFASTFQPNKKVYDAVASMLHDWPFLARALAYSWLGGVLALVPLWLTLAVTKTLQLSWAVVPLVVIGSVVGVTKAAEKWRRHQRLPIGAAPPNHVWARFVTAGATSGAMLSLAFLANFPALYLIPVAVLPFSVLAMGVMALAAVSKSPSGRVDESTPLVLVTASTSYSTISLDGNIATTPKAPPTAWTMWAAIGGAMALYIGISFHFAVDLAIVVQSIAAFRALLLFLLPALFAPSLHLLVTWFAMRDPRPDVMCVICGVYCALLVAAIAPCL</sequence>
<feature type="transmembrane region" description="Helical" evidence="1">
    <location>
        <begin position="170"/>
        <end position="192"/>
    </location>
</feature>
<organism evidence="2 3">
    <name type="scientific">Aphanomyces euteiches</name>
    <dbReference type="NCBI Taxonomy" id="100861"/>
    <lineage>
        <taxon>Eukaryota</taxon>
        <taxon>Sar</taxon>
        <taxon>Stramenopiles</taxon>
        <taxon>Oomycota</taxon>
        <taxon>Saprolegniomycetes</taxon>
        <taxon>Saprolegniales</taxon>
        <taxon>Verrucalvaceae</taxon>
        <taxon>Aphanomyces</taxon>
    </lineage>
</organism>
<evidence type="ECO:0000313" key="3">
    <source>
        <dbReference type="Proteomes" id="UP000481153"/>
    </source>
</evidence>
<feature type="transmembrane region" description="Helical" evidence="1">
    <location>
        <begin position="267"/>
        <end position="289"/>
    </location>
</feature>
<feature type="transmembrane region" description="Helical" evidence="1">
    <location>
        <begin position="235"/>
        <end position="255"/>
    </location>
</feature>
<accession>A0A6G0XVX7</accession>
<feature type="transmembrane region" description="Helical" evidence="1">
    <location>
        <begin position="104"/>
        <end position="123"/>
    </location>
</feature>
<dbReference type="Proteomes" id="UP000481153">
    <property type="component" value="Unassembled WGS sequence"/>
</dbReference>
<evidence type="ECO:0000256" key="1">
    <source>
        <dbReference type="SAM" id="Phobius"/>
    </source>
</evidence>
<reference evidence="2 3" key="1">
    <citation type="submission" date="2019-07" db="EMBL/GenBank/DDBJ databases">
        <title>Genomics analysis of Aphanomyces spp. identifies a new class of oomycete effector associated with host adaptation.</title>
        <authorList>
            <person name="Gaulin E."/>
        </authorList>
    </citation>
    <scope>NUCLEOTIDE SEQUENCE [LARGE SCALE GENOMIC DNA]</scope>
    <source>
        <strain evidence="2 3">ATCC 201684</strain>
    </source>
</reference>
<keyword evidence="1" id="KW-0812">Transmembrane</keyword>
<feature type="transmembrane region" description="Helical" evidence="1">
    <location>
        <begin position="143"/>
        <end position="164"/>
    </location>
</feature>
<comment type="caution">
    <text evidence="2">The sequence shown here is derived from an EMBL/GenBank/DDBJ whole genome shotgun (WGS) entry which is preliminary data.</text>
</comment>
<proteinExistence type="predicted"/>
<keyword evidence="1" id="KW-1133">Transmembrane helix</keyword>
<keyword evidence="1" id="KW-0472">Membrane</keyword>
<feature type="transmembrane region" description="Helical" evidence="1">
    <location>
        <begin position="301"/>
        <end position="318"/>
    </location>
</feature>